<dbReference type="InterPro" id="IPR015943">
    <property type="entry name" value="WD40/YVTN_repeat-like_dom_sf"/>
</dbReference>
<dbReference type="PROSITE" id="PS50294">
    <property type="entry name" value="WD_REPEATS_REGION"/>
    <property type="match status" value="1"/>
</dbReference>
<feature type="compositionally biased region" description="Basic and acidic residues" evidence="2">
    <location>
        <begin position="86"/>
        <end position="99"/>
    </location>
</feature>
<organism evidence="3">
    <name type="scientific">Tetraselmis sp. GSL018</name>
    <dbReference type="NCBI Taxonomy" id="582737"/>
    <lineage>
        <taxon>Eukaryota</taxon>
        <taxon>Viridiplantae</taxon>
        <taxon>Chlorophyta</taxon>
        <taxon>core chlorophytes</taxon>
        <taxon>Chlorodendrophyceae</taxon>
        <taxon>Chlorodendrales</taxon>
        <taxon>Chlorodendraceae</taxon>
        <taxon>Tetraselmis</taxon>
    </lineage>
</organism>
<reference evidence="3" key="1">
    <citation type="submission" date="2014-05" db="EMBL/GenBank/DDBJ databases">
        <title>The transcriptome of the halophilic microalga Tetraselmis sp. GSL018 isolated from the Great Salt Lake, Utah.</title>
        <authorList>
            <person name="Jinkerson R.E."/>
            <person name="D'Adamo S."/>
            <person name="Posewitz M.C."/>
        </authorList>
    </citation>
    <scope>NUCLEOTIDE SEQUENCE</scope>
    <source>
        <strain evidence="3">GSL018</strain>
    </source>
</reference>
<protein>
    <submittedName>
        <fullName evidence="3">Uncharacterized protein</fullName>
    </submittedName>
</protein>
<dbReference type="SUPFAM" id="SSF50978">
    <property type="entry name" value="WD40 repeat-like"/>
    <property type="match status" value="1"/>
</dbReference>
<dbReference type="AlphaFoldDB" id="A0A061RRB3"/>
<sequence>SAAALVLSEHQGRVLSVSWAPPEAFGPCVLLSGGEDQTVRMWGPLDWDEAPADAGTAPGTGAPCPAAEPDPDPPAATERCSGPQDGKQEAEHGGPEAEARPGSPSAAVQETGAGSAGGREE</sequence>
<evidence type="ECO:0000313" key="3">
    <source>
        <dbReference type="EMBL" id="JAC75432.1"/>
    </source>
</evidence>
<feature type="region of interest" description="Disordered" evidence="2">
    <location>
        <begin position="43"/>
        <end position="121"/>
    </location>
</feature>
<dbReference type="InterPro" id="IPR001680">
    <property type="entry name" value="WD40_rpt"/>
</dbReference>
<feature type="non-terminal residue" evidence="3">
    <location>
        <position position="1"/>
    </location>
</feature>
<dbReference type="InterPro" id="IPR036322">
    <property type="entry name" value="WD40_repeat_dom_sf"/>
</dbReference>
<feature type="non-terminal residue" evidence="3">
    <location>
        <position position="121"/>
    </location>
</feature>
<evidence type="ECO:0000256" key="2">
    <source>
        <dbReference type="SAM" id="MobiDB-lite"/>
    </source>
</evidence>
<dbReference type="Gene3D" id="2.130.10.10">
    <property type="entry name" value="YVTN repeat-like/Quinoprotein amine dehydrogenase"/>
    <property type="match status" value="1"/>
</dbReference>
<evidence type="ECO:0000256" key="1">
    <source>
        <dbReference type="PROSITE-ProRule" id="PRU00221"/>
    </source>
</evidence>
<gene>
    <name evidence="3" type="ORF">TSPGSL018_23097</name>
</gene>
<dbReference type="PROSITE" id="PS50082">
    <property type="entry name" value="WD_REPEATS_2"/>
    <property type="match status" value="1"/>
</dbReference>
<dbReference type="EMBL" id="GBEZ01010219">
    <property type="protein sequence ID" value="JAC75432.1"/>
    <property type="molecule type" value="Transcribed_RNA"/>
</dbReference>
<feature type="compositionally biased region" description="Low complexity" evidence="2">
    <location>
        <begin position="52"/>
        <end position="65"/>
    </location>
</feature>
<keyword evidence="1" id="KW-0853">WD repeat</keyword>
<feature type="repeat" description="WD" evidence="1">
    <location>
        <begin position="7"/>
        <end position="42"/>
    </location>
</feature>
<proteinExistence type="predicted"/>
<accession>A0A061RRB3</accession>
<name>A0A061RRB3_9CHLO</name>